<dbReference type="InterPro" id="IPR050847">
    <property type="entry name" value="SASP_DNA-binding"/>
</dbReference>
<gene>
    <name evidence="4" type="ORF">CYL18_11765</name>
</gene>
<dbReference type="InterPro" id="IPR018126">
    <property type="entry name" value="SASP_alpha/beta-type_CS"/>
</dbReference>
<dbReference type="InterPro" id="IPR038300">
    <property type="entry name" value="SASP_sf_alpha/beta"/>
</dbReference>
<dbReference type="RefSeq" id="WP_104849707.1">
    <property type="nucleotide sequence ID" value="NZ_PKOZ01000006.1"/>
</dbReference>
<keyword evidence="5" id="KW-1185">Reference proteome</keyword>
<accession>A0A2S7MYV8</accession>
<dbReference type="Gene3D" id="6.10.10.80">
    <property type="entry name" value="Small, acid-soluble spore protein, alpha/beta type-like"/>
    <property type="match status" value="1"/>
</dbReference>
<evidence type="ECO:0000313" key="4">
    <source>
        <dbReference type="EMBL" id="PQD95002.1"/>
    </source>
</evidence>
<dbReference type="GO" id="GO:0003690">
    <property type="term" value="F:double-stranded DNA binding"/>
    <property type="evidence" value="ECO:0007669"/>
    <property type="project" value="InterPro"/>
</dbReference>
<dbReference type="Proteomes" id="UP000239663">
    <property type="component" value="Unassembled WGS sequence"/>
</dbReference>
<dbReference type="AlphaFoldDB" id="A0A2S7MYV8"/>
<dbReference type="PANTHER" id="PTHR36107:SF1">
    <property type="entry name" value="SMALL, ACID-SOLUBLE SPORE PROTEIN A"/>
    <property type="match status" value="1"/>
</dbReference>
<dbReference type="Pfam" id="PF00269">
    <property type="entry name" value="SASP"/>
    <property type="match status" value="1"/>
</dbReference>
<dbReference type="InterPro" id="IPR001448">
    <property type="entry name" value="SASP_alpha/beta-type"/>
</dbReference>
<dbReference type="PROSITE" id="PS00304">
    <property type="entry name" value="SASP_1"/>
    <property type="match status" value="1"/>
</dbReference>
<name>A0A2S7MYV8_9BACI</name>
<dbReference type="GO" id="GO:0006265">
    <property type="term" value="P:DNA topological change"/>
    <property type="evidence" value="ECO:0007669"/>
    <property type="project" value="InterPro"/>
</dbReference>
<protein>
    <submittedName>
        <fullName evidence="4">Small, acid-soluble spore protein, alpha/beta type</fullName>
    </submittedName>
</protein>
<sequence length="64" mass="6875">MTSRNKLLVPGVQEMLDQYKYEIAAEFGVTLGSDTVARANGSVGGEITKQLVKLAQSQMSGKTK</sequence>
<keyword evidence="3" id="KW-0238">DNA-binding</keyword>
<reference evidence="4 5" key="1">
    <citation type="submission" date="2017-12" db="EMBL/GenBank/DDBJ databases">
        <title>Taxonomic description and draft genome of Pradoshia cofamensis Gen. nov., sp. nov., a thermotolerant bacillale isolated from anterior gut of earthworm Eisenia fetida.</title>
        <authorList>
            <person name="Saha T."/>
            <person name="Chakraborty R."/>
        </authorList>
    </citation>
    <scope>NUCLEOTIDE SEQUENCE [LARGE SCALE GENOMIC DNA]</scope>
    <source>
        <strain evidence="4 5">EAG3</strain>
    </source>
</reference>
<proteinExistence type="inferred from homology"/>
<evidence type="ECO:0000256" key="3">
    <source>
        <dbReference type="ARBA" id="ARBA00023125"/>
    </source>
</evidence>
<comment type="caution">
    <text evidence="4">The sequence shown here is derived from an EMBL/GenBank/DDBJ whole genome shotgun (WGS) entry which is preliminary data.</text>
</comment>
<evidence type="ECO:0000256" key="1">
    <source>
        <dbReference type="ARBA" id="ARBA00003863"/>
    </source>
</evidence>
<dbReference type="OrthoDB" id="2627848at2"/>
<organism evidence="4 5">
    <name type="scientific">Pradoshia eiseniae</name>
    <dbReference type="NCBI Taxonomy" id="2064768"/>
    <lineage>
        <taxon>Bacteria</taxon>
        <taxon>Bacillati</taxon>
        <taxon>Bacillota</taxon>
        <taxon>Bacilli</taxon>
        <taxon>Bacillales</taxon>
        <taxon>Bacillaceae</taxon>
        <taxon>Pradoshia</taxon>
    </lineage>
</organism>
<evidence type="ECO:0000256" key="2">
    <source>
        <dbReference type="ARBA" id="ARBA00005442"/>
    </source>
</evidence>
<evidence type="ECO:0000313" key="5">
    <source>
        <dbReference type="Proteomes" id="UP000239663"/>
    </source>
</evidence>
<comment type="function">
    <text evidence="1">SASP are bound to spore DNA. They are double-stranded DNA-binding proteins that cause DNA to change to an a-like conformation. They protect the DNA backbone from chemical and enzymatic cleavage and are thus involved in dormant spore's high resistance to UV light.</text>
</comment>
<dbReference type="PANTHER" id="PTHR36107">
    <property type="entry name" value="SMALL, ACID-SOLUBLE SPORE PROTEIN A"/>
    <property type="match status" value="1"/>
</dbReference>
<dbReference type="EMBL" id="PKOZ01000006">
    <property type="protein sequence ID" value="PQD95002.1"/>
    <property type="molecule type" value="Genomic_DNA"/>
</dbReference>
<comment type="similarity">
    <text evidence="2">Belongs to the alpha/beta-type SASP family.</text>
</comment>